<feature type="transmembrane region" description="Helical" evidence="13">
    <location>
        <begin position="112"/>
        <end position="140"/>
    </location>
</feature>
<feature type="transmembrane region" description="Helical" evidence="13">
    <location>
        <begin position="161"/>
        <end position="182"/>
    </location>
</feature>
<dbReference type="PANTHER" id="PTHR32024">
    <property type="entry name" value="TRK SYSTEM POTASSIUM UPTAKE PROTEIN TRKG-RELATED"/>
    <property type="match status" value="1"/>
</dbReference>
<dbReference type="PIRSF" id="PIRSF006247">
    <property type="entry name" value="TrkH"/>
    <property type="match status" value="1"/>
</dbReference>
<evidence type="ECO:0000256" key="3">
    <source>
        <dbReference type="ARBA" id="ARBA00022448"/>
    </source>
</evidence>
<feature type="transmembrane region" description="Helical" evidence="13">
    <location>
        <begin position="434"/>
        <end position="457"/>
    </location>
</feature>
<sequence>MLVPLGFAWVGGDSALYDHGLSLLITAVSGSLMWMVGRRYQRELQPRDGFLLVALVWTLLPGFASLPLLFNLPGMRFTDAYFEAMSAFTATGATVLTGLDTLPLSINVWRCFLQFVGGLGIIVLVVAVLPLLGVGGSQLFKAETPGPMKEAKLTPRIAETARGLWVVYVVLTGACLLAYRAAGMNWADAFMHACSTVGLGGFSNYDNGFGHWDSPLLDGVAMVFMLLAGINFARYFVVWRSRSLRPLLQCTEARWYLGWIVATIAVIALRMLADGSYTDVWQMLRHVSFHVVSLATTTGFASTDYEQWPVFAPVAMVMLGCFASCAGSTGGGIKMVRMILLLKQAQQELVRIVHPRVVNPVLFNGQRVTPTVLSSVLAFMLIYGGSMIVLTLLLLLTGLDLVSAFAAVVACVNNIGPGLGDVGPSANFQGLTDLQTWVCTFGMLLGRLELLTIWVLFTPQFWRK</sequence>
<evidence type="ECO:0000256" key="6">
    <source>
        <dbReference type="ARBA" id="ARBA00022538"/>
    </source>
</evidence>
<proteinExistence type="inferred from homology"/>
<feature type="transmembrane region" description="Helical" evidence="13">
    <location>
        <begin position="49"/>
        <end position="70"/>
    </location>
</feature>
<dbReference type="InterPro" id="IPR004772">
    <property type="entry name" value="TrkH"/>
</dbReference>
<keyword evidence="9 13" id="KW-1133">Transmembrane helix</keyword>
<keyword evidence="8 12" id="KW-0630">Potassium</keyword>
<name>A0ABY4SIA1_AQUTE</name>
<evidence type="ECO:0000256" key="2">
    <source>
        <dbReference type="ARBA" id="ARBA00009137"/>
    </source>
</evidence>
<evidence type="ECO:0000256" key="5">
    <source>
        <dbReference type="ARBA" id="ARBA00022519"/>
    </source>
</evidence>
<organism evidence="14 15">
    <name type="scientific">Aquincola tertiaricarbonis</name>
    <dbReference type="NCBI Taxonomy" id="391953"/>
    <lineage>
        <taxon>Bacteria</taxon>
        <taxon>Pseudomonadati</taxon>
        <taxon>Pseudomonadota</taxon>
        <taxon>Betaproteobacteria</taxon>
        <taxon>Burkholderiales</taxon>
        <taxon>Sphaerotilaceae</taxon>
        <taxon>Aquincola</taxon>
    </lineage>
</organism>
<comment type="function">
    <text evidence="12">Low-affinity potassium transport system. Interacts with Trk system potassium uptake protein TrkA.</text>
</comment>
<evidence type="ECO:0000313" key="15">
    <source>
        <dbReference type="Proteomes" id="UP001056201"/>
    </source>
</evidence>
<comment type="subcellular location">
    <subcellularLocation>
        <location evidence="1 12">Cell inner membrane</location>
        <topology evidence="1 12">Multi-pass membrane protein</topology>
    </subcellularLocation>
</comment>
<feature type="transmembrane region" description="Helical" evidence="13">
    <location>
        <begin position="256"/>
        <end position="273"/>
    </location>
</feature>
<feature type="transmembrane region" description="Helical" evidence="13">
    <location>
        <begin position="216"/>
        <end position="236"/>
    </location>
</feature>
<evidence type="ECO:0000256" key="11">
    <source>
        <dbReference type="ARBA" id="ARBA00023136"/>
    </source>
</evidence>
<evidence type="ECO:0000256" key="7">
    <source>
        <dbReference type="ARBA" id="ARBA00022692"/>
    </source>
</evidence>
<dbReference type="Proteomes" id="UP001056201">
    <property type="component" value="Chromosome 2"/>
</dbReference>
<keyword evidence="5 12" id="KW-0997">Cell inner membrane</keyword>
<evidence type="ECO:0000313" key="14">
    <source>
        <dbReference type="EMBL" id="URI11895.1"/>
    </source>
</evidence>
<feature type="transmembrane region" description="Helical" evidence="13">
    <location>
        <begin position="310"/>
        <end position="333"/>
    </location>
</feature>
<feature type="transmembrane region" description="Helical" evidence="13">
    <location>
        <begin position="376"/>
        <end position="396"/>
    </location>
</feature>
<evidence type="ECO:0000256" key="4">
    <source>
        <dbReference type="ARBA" id="ARBA00022475"/>
    </source>
</evidence>
<keyword evidence="11 12" id="KW-0472">Membrane</keyword>
<gene>
    <name evidence="14" type="ORF">MW290_22580</name>
</gene>
<dbReference type="InterPro" id="IPR003445">
    <property type="entry name" value="Cat_transpt"/>
</dbReference>
<keyword evidence="7 13" id="KW-0812">Transmembrane</keyword>
<evidence type="ECO:0000256" key="1">
    <source>
        <dbReference type="ARBA" id="ARBA00004429"/>
    </source>
</evidence>
<dbReference type="PANTHER" id="PTHR32024:SF2">
    <property type="entry name" value="TRK SYSTEM POTASSIUM UPTAKE PROTEIN TRKG-RELATED"/>
    <property type="match status" value="1"/>
</dbReference>
<reference evidence="14" key="1">
    <citation type="submission" date="2022-05" db="EMBL/GenBank/DDBJ databases">
        <title>An RpoN-dependent PEP-CTERM gene is involved in floc formation of an Aquincola tertiaricarbonis strain.</title>
        <authorList>
            <person name="Qiu D."/>
            <person name="Xia M."/>
        </authorList>
    </citation>
    <scope>NUCLEOTIDE SEQUENCE</scope>
    <source>
        <strain evidence="14">RN12</strain>
    </source>
</reference>
<evidence type="ECO:0000256" key="13">
    <source>
        <dbReference type="SAM" id="Phobius"/>
    </source>
</evidence>
<dbReference type="EMBL" id="CP097636">
    <property type="protein sequence ID" value="URI11895.1"/>
    <property type="molecule type" value="Genomic_DNA"/>
</dbReference>
<evidence type="ECO:0000256" key="12">
    <source>
        <dbReference type="PIRNR" id="PIRNR006247"/>
    </source>
</evidence>
<protein>
    <recommendedName>
        <fullName evidence="12">Trk system potassium uptake protein</fullName>
    </recommendedName>
</protein>
<keyword evidence="3 12" id="KW-0813">Transport</keyword>
<feature type="transmembrane region" description="Helical" evidence="13">
    <location>
        <begin position="20"/>
        <end position="37"/>
    </location>
</feature>
<evidence type="ECO:0000256" key="9">
    <source>
        <dbReference type="ARBA" id="ARBA00022989"/>
    </source>
</evidence>
<accession>A0ABY4SIA1</accession>
<dbReference type="RefSeq" id="WP_250200089.1">
    <property type="nucleotide sequence ID" value="NZ_CP097636.1"/>
</dbReference>
<keyword evidence="15" id="KW-1185">Reference proteome</keyword>
<dbReference type="Pfam" id="PF02386">
    <property type="entry name" value="TrkH"/>
    <property type="match status" value="1"/>
</dbReference>
<comment type="similarity">
    <text evidence="2 12">Belongs to the TrkH potassium transport family.</text>
</comment>
<evidence type="ECO:0000256" key="10">
    <source>
        <dbReference type="ARBA" id="ARBA00023065"/>
    </source>
</evidence>
<keyword evidence="6 12" id="KW-0633">Potassium transport</keyword>
<evidence type="ECO:0000256" key="8">
    <source>
        <dbReference type="ARBA" id="ARBA00022958"/>
    </source>
</evidence>
<keyword evidence="4 12" id="KW-1003">Cell membrane</keyword>
<keyword evidence="10 12" id="KW-0406">Ion transport</keyword>